<feature type="region of interest" description="Disordered" evidence="1">
    <location>
        <begin position="89"/>
        <end position="156"/>
    </location>
</feature>
<evidence type="ECO:0000313" key="2">
    <source>
        <dbReference type="EMBL" id="GFS90594.1"/>
    </source>
</evidence>
<evidence type="ECO:0000313" key="3">
    <source>
        <dbReference type="Proteomes" id="UP000887013"/>
    </source>
</evidence>
<gene>
    <name evidence="2" type="ORF">NPIL_253141</name>
</gene>
<sequence>MVNCTNVELADTYAGYGIADCTKQAARQRLYVKQFSMSVFSVIIFCKGTPELLGILRETELDPYHVQRVLALQTGALFDEVALEILSDEPDNQAGSGRKPRVPGWENERYLRKKTPTPLSRATQNSYISSNGEKNAWPGTIGMTGHKTPGRNRRRA</sequence>
<protein>
    <submittedName>
        <fullName evidence="2">Uncharacterized protein</fullName>
    </submittedName>
</protein>
<dbReference type="AlphaFoldDB" id="A0A8X6N301"/>
<name>A0A8X6N301_NEPPI</name>
<feature type="compositionally biased region" description="Polar residues" evidence="1">
    <location>
        <begin position="117"/>
        <end position="133"/>
    </location>
</feature>
<dbReference type="EMBL" id="BMAW01053331">
    <property type="protein sequence ID" value="GFS90594.1"/>
    <property type="molecule type" value="Genomic_DNA"/>
</dbReference>
<reference evidence="2" key="1">
    <citation type="submission" date="2020-08" db="EMBL/GenBank/DDBJ databases">
        <title>Multicomponent nature underlies the extraordinary mechanical properties of spider dragline silk.</title>
        <authorList>
            <person name="Kono N."/>
            <person name="Nakamura H."/>
            <person name="Mori M."/>
            <person name="Yoshida Y."/>
            <person name="Ohtoshi R."/>
            <person name="Malay A.D."/>
            <person name="Moran D.A.P."/>
            <person name="Tomita M."/>
            <person name="Numata K."/>
            <person name="Arakawa K."/>
        </authorList>
    </citation>
    <scope>NUCLEOTIDE SEQUENCE</scope>
</reference>
<proteinExistence type="predicted"/>
<comment type="caution">
    <text evidence="2">The sequence shown here is derived from an EMBL/GenBank/DDBJ whole genome shotgun (WGS) entry which is preliminary data.</text>
</comment>
<dbReference type="Proteomes" id="UP000887013">
    <property type="component" value="Unassembled WGS sequence"/>
</dbReference>
<keyword evidence="3" id="KW-1185">Reference proteome</keyword>
<organism evidence="2 3">
    <name type="scientific">Nephila pilipes</name>
    <name type="common">Giant wood spider</name>
    <name type="synonym">Nephila maculata</name>
    <dbReference type="NCBI Taxonomy" id="299642"/>
    <lineage>
        <taxon>Eukaryota</taxon>
        <taxon>Metazoa</taxon>
        <taxon>Ecdysozoa</taxon>
        <taxon>Arthropoda</taxon>
        <taxon>Chelicerata</taxon>
        <taxon>Arachnida</taxon>
        <taxon>Araneae</taxon>
        <taxon>Araneomorphae</taxon>
        <taxon>Entelegynae</taxon>
        <taxon>Araneoidea</taxon>
        <taxon>Nephilidae</taxon>
        <taxon>Nephila</taxon>
    </lineage>
</organism>
<accession>A0A8X6N301</accession>
<evidence type="ECO:0000256" key="1">
    <source>
        <dbReference type="SAM" id="MobiDB-lite"/>
    </source>
</evidence>